<dbReference type="HOGENOM" id="CLU_1442057_0_0_1"/>
<organism evidence="2 3">
    <name type="scientific">Tuber melanosporum (strain Mel28)</name>
    <name type="common">Perigord black truffle</name>
    <dbReference type="NCBI Taxonomy" id="656061"/>
    <lineage>
        <taxon>Eukaryota</taxon>
        <taxon>Fungi</taxon>
        <taxon>Dikarya</taxon>
        <taxon>Ascomycota</taxon>
        <taxon>Pezizomycotina</taxon>
        <taxon>Pezizomycetes</taxon>
        <taxon>Pezizales</taxon>
        <taxon>Tuberaceae</taxon>
        <taxon>Tuber</taxon>
    </lineage>
</organism>
<sequence>MKGKSEEECPFSEGGTDRALWYLEQGRIKWQLLSGRLVDILLAGILVEIFFFSFSPLLHHLCVCGPLGSFPHFHFYLPEAIYSLPSSLFPTHIRPRIQQVRRRVPADNLIVSSRRILTRKRRNRQLFWELDLSIWRSDPSKLGKRSQRRASGLCLVVIVCQIVVDCIAGLGYFSLLPLEPSSLYLCCR</sequence>
<protein>
    <submittedName>
        <fullName evidence="2">(Perigord truffle) hypothetical protein</fullName>
    </submittedName>
</protein>
<dbReference type="AlphaFoldDB" id="D5GMM7"/>
<keyword evidence="1" id="KW-0472">Membrane</keyword>
<feature type="transmembrane region" description="Helical" evidence="1">
    <location>
        <begin position="75"/>
        <end position="93"/>
    </location>
</feature>
<proteinExistence type="predicted"/>
<feature type="transmembrane region" description="Helical" evidence="1">
    <location>
        <begin position="37"/>
        <end position="55"/>
    </location>
</feature>
<dbReference type="RefSeq" id="XP_002841579.1">
    <property type="nucleotide sequence ID" value="XM_002841533.1"/>
</dbReference>
<evidence type="ECO:0000313" key="2">
    <source>
        <dbReference type="EMBL" id="CAZ85770.1"/>
    </source>
</evidence>
<dbReference type="Proteomes" id="UP000006911">
    <property type="component" value="Unassembled WGS sequence"/>
</dbReference>
<reference evidence="2 3" key="1">
    <citation type="journal article" date="2010" name="Nature">
        <title>Perigord black truffle genome uncovers evolutionary origins and mechanisms of symbiosis.</title>
        <authorList>
            <person name="Martin F."/>
            <person name="Kohler A."/>
            <person name="Murat C."/>
            <person name="Balestrini R."/>
            <person name="Coutinho P.M."/>
            <person name="Jaillon O."/>
            <person name="Montanini B."/>
            <person name="Morin E."/>
            <person name="Noel B."/>
            <person name="Percudani R."/>
            <person name="Porcel B."/>
            <person name="Rubini A."/>
            <person name="Amicucci A."/>
            <person name="Amselem J."/>
            <person name="Anthouard V."/>
            <person name="Arcioni S."/>
            <person name="Artiguenave F."/>
            <person name="Aury J.M."/>
            <person name="Ballario P."/>
            <person name="Bolchi A."/>
            <person name="Brenna A."/>
            <person name="Brun A."/>
            <person name="Buee M."/>
            <person name="Cantarel B."/>
            <person name="Chevalier G."/>
            <person name="Couloux A."/>
            <person name="Da Silva C."/>
            <person name="Denoeud F."/>
            <person name="Duplessis S."/>
            <person name="Ghignone S."/>
            <person name="Hilselberger B."/>
            <person name="Iotti M."/>
            <person name="Marcais B."/>
            <person name="Mello A."/>
            <person name="Miranda M."/>
            <person name="Pacioni G."/>
            <person name="Quesneville H."/>
            <person name="Riccioni C."/>
            <person name="Ruotolo R."/>
            <person name="Splivallo R."/>
            <person name="Stocchi V."/>
            <person name="Tisserant E."/>
            <person name="Viscomi A.R."/>
            <person name="Zambonelli A."/>
            <person name="Zampieri E."/>
            <person name="Henrissat B."/>
            <person name="Lebrun M.H."/>
            <person name="Paolocci F."/>
            <person name="Bonfante P."/>
            <person name="Ottonello S."/>
            <person name="Wincker P."/>
        </authorList>
    </citation>
    <scope>NUCLEOTIDE SEQUENCE [LARGE SCALE GENOMIC DNA]</scope>
    <source>
        <strain evidence="2 3">Mel28</strain>
    </source>
</reference>
<keyword evidence="1" id="KW-1133">Transmembrane helix</keyword>
<dbReference type="EMBL" id="FN430357">
    <property type="protein sequence ID" value="CAZ85770.1"/>
    <property type="molecule type" value="Genomic_DNA"/>
</dbReference>
<dbReference type="KEGG" id="tml:GSTUM_00010816001"/>
<dbReference type="InParanoid" id="D5GMM7"/>
<dbReference type="GeneID" id="9185106"/>
<feature type="transmembrane region" description="Helical" evidence="1">
    <location>
        <begin position="150"/>
        <end position="175"/>
    </location>
</feature>
<keyword evidence="1" id="KW-0812">Transmembrane</keyword>
<gene>
    <name evidence="2" type="ORF">GSTUM_00010816001</name>
</gene>
<name>D5GMM7_TUBMM</name>
<evidence type="ECO:0000313" key="3">
    <source>
        <dbReference type="Proteomes" id="UP000006911"/>
    </source>
</evidence>
<keyword evidence="3" id="KW-1185">Reference proteome</keyword>
<evidence type="ECO:0000256" key="1">
    <source>
        <dbReference type="SAM" id="Phobius"/>
    </source>
</evidence>
<accession>D5GMM7</accession>